<comment type="caution">
    <text evidence="2">The sequence shown here is derived from an EMBL/GenBank/DDBJ whole genome shotgun (WGS) entry which is preliminary data.</text>
</comment>
<gene>
    <name evidence="2" type="ORF">F2Q69_00015168</name>
</gene>
<evidence type="ECO:0000256" key="1">
    <source>
        <dbReference type="SAM" id="Phobius"/>
    </source>
</evidence>
<reference evidence="2" key="1">
    <citation type="submission" date="2019-12" db="EMBL/GenBank/DDBJ databases">
        <title>Genome sequencing and annotation of Brassica cretica.</title>
        <authorList>
            <person name="Studholme D.J."/>
            <person name="Sarris P."/>
        </authorList>
    </citation>
    <scope>NUCLEOTIDE SEQUENCE</scope>
    <source>
        <strain evidence="2">PFS-109/04</strain>
        <tissue evidence="2">Leaf</tissue>
    </source>
</reference>
<accession>A0A8S9QRG2</accession>
<name>A0A8S9QRG2_BRACR</name>
<feature type="transmembrane region" description="Helical" evidence="1">
    <location>
        <begin position="85"/>
        <end position="107"/>
    </location>
</feature>
<dbReference type="Proteomes" id="UP000712600">
    <property type="component" value="Unassembled WGS sequence"/>
</dbReference>
<evidence type="ECO:0000313" key="2">
    <source>
        <dbReference type="EMBL" id="KAF3555454.1"/>
    </source>
</evidence>
<protein>
    <submittedName>
        <fullName evidence="2">Uncharacterized protein</fullName>
    </submittedName>
</protein>
<keyword evidence="1" id="KW-1133">Transmembrane helix</keyword>
<proteinExistence type="predicted"/>
<keyword evidence="1" id="KW-0812">Transmembrane</keyword>
<evidence type="ECO:0000313" key="3">
    <source>
        <dbReference type="Proteomes" id="UP000712600"/>
    </source>
</evidence>
<dbReference type="EMBL" id="QGKX02000996">
    <property type="protein sequence ID" value="KAF3555454.1"/>
    <property type="molecule type" value="Genomic_DNA"/>
</dbReference>
<feature type="transmembrane region" description="Helical" evidence="1">
    <location>
        <begin position="206"/>
        <end position="227"/>
    </location>
</feature>
<dbReference type="AlphaFoldDB" id="A0A8S9QRG2"/>
<sequence length="233" mass="26261">MHDPSRCFVKGVQVFDGTLIGGVSDSGKVKLLQTLGMSLRKRITELTCLRTGSDLLVQQGSCFTLLYCLGAKIRGREVVVPTNKFPLLCPHNLCFVLIGLICCYFHIWRSSEHHVKLHGRNILSRLLFTLEWVLREPRSYTNLLDVGVQVFDGTLIGGVSDSGKVKLLQTLGMSLRKRITELTCLRTGSDLLVQQGITQLSKWDCLWITFACGLFFRILFYFALLFGSKNKRT</sequence>
<organism evidence="2 3">
    <name type="scientific">Brassica cretica</name>
    <name type="common">Mustard</name>
    <dbReference type="NCBI Taxonomy" id="69181"/>
    <lineage>
        <taxon>Eukaryota</taxon>
        <taxon>Viridiplantae</taxon>
        <taxon>Streptophyta</taxon>
        <taxon>Embryophyta</taxon>
        <taxon>Tracheophyta</taxon>
        <taxon>Spermatophyta</taxon>
        <taxon>Magnoliopsida</taxon>
        <taxon>eudicotyledons</taxon>
        <taxon>Gunneridae</taxon>
        <taxon>Pentapetalae</taxon>
        <taxon>rosids</taxon>
        <taxon>malvids</taxon>
        <taxon>Brassicales</taxon>
        <taxon>Brassicaceae</taxon>
        <taxon>Brassiceae</taxon>
        <taxon>Brassica</taxon>
    </lineage>
</organism>
<keyword evidence="1" id="KW-0472">Membrane</keyword>